<feature type="compositionally biased region" description="Polar residues" evidence="1">
    <location>
        <begin position="1"/>
        <end position="11"/>
    </location>
</feature>
<keyword evidence="3" id="KW-1185">Reference proteome</keyword>
<dbReference type="EMBL" id="CM031809">
    <property type="protein sequence ID" value="KAG6667572.1"/>
    <property type="molecule type" value="Genomic_DNA"/>
</dbReference>
<gene>
    <name evidence="2" type="ORF">CIPAW_01G109800</name>
</gene>
<dbReference type="Proteomes" id="UP000811609">
    <property type="component" value="Chromosome 1"/>
</dbReference>
<name>A0A8T1RNC9_CARIL</name>
<protein>
    <submittedName>
        <fullName evidence="2">Uncharacterized protein</fullName>
    </submittedName>
</protein>
<evidence type="ECO:0000256" key="1">
    <source>
        <dbReference type="SAM" id="MobiDB-lite"/>
    </source>
</evidence>
<reference evidence="2" key="1">
    <citation type="submission" date="2020-12" db="EMBL/GenBank/DDBJ databases">
        <title>WGS assembly of Carya illinoinensis cv. Pawnee.</title>
        <authorList>
            <person name="Platts A."/>
            <person name="Shu S."/>
            <person name="Wright S."/>
            <person name="Barry K."/>
            <person name="Edger P."/>
            <person name="Pires J.C."/>
            <person name="Schmutz J."/>
        </authorList>
    </citation>
    <scope>NUCLEOTIDE SEQUENCE</scope>
    <source>
        <tissue evidence="2">Leaf</tissue>
    </source>
</reference>
<feature type="region of interest" description="Disordered" evidence="1">
    <location>
        <begin position="1"/>
        <end position="21"/>
    </location>
</feature>
<dbReference type="OrthoDB" id="1929441at2759"/>
<organism evidence="2 3">
    <name type="scientific">Carya illinoinensis</name>
    <name type="common">Pecan</name>
    <dbReference type="NCBI Taxonomy" id="32201"/>
    <lineage>
        <taxon>Eukaryota</taxon>
        <taxon>Viridiplantae</taxon>
        <taxon>Streptophyta</taxon>
        <taxon>Embryophyta</taxon>
        <taxon>Tracheophyta</taxon>
        <taxon>Spermatophyta</taxon>
        <taxon>Magnoliopsida</taxon>
        <taxon>eudicotyledons</taxon>
        <taxon>Gunneridae</taxon>
        <taxon>Pentapetalae</taxon>
        <taxon>rosids</taxon>
        <taxon>fabids</taxon>
        <taxon>Fagales</taxon>
        <taxon>Juglandaceae</taxon>
        <taxon>Carya</taxon>
    </lineage>
</organism>
<dbReference type="AlphaFoldDB" id="A0A8T1RNC9"/>
<proteinExistence type="predicted"/>
<comment type="caution">
    <text evidence="2">The sequence shown here is derived from an EMBL/GenBank/DDBJ whole genome shotgun (WGS) entry which is preliminary data.</text>
</comment>
<dbReference type="PANTHER" id="PTHR35767">
    <property type="entry name" value="HAPLESS PROTEIN"/>
    <property type="match status" value="1"/>
</dbReference>
<dbReference type="PANTHER" id="PTHR35767:SF11">
    <property type="match status" value="1"/>
</dbReference>
<accession>A0A8T1RNC9</accession>
<evidence type="ECO:0000313" key="2">
    <source>
        <dbReference type="EMBL" id="KAG6667572.1"/>
    </source>
</evidence>
<evidence type="ECO:0000313" key="3">
    <source>
        <dbReference type="Proteomes" id="UP000811609"/>
    </source>
</evidence>
<sequence>MLSQQQNPPETSHSRQQKNCLDDKSLERDIQSFSIRQYALASRQNDINCSWPFPEKYLQICFKHGIHNVLPPFEPRGSAILSLRQGASFKSSGKDNEKKDSFDDKEQDFVGQEKLFKYECDSYSYEEISKLSSQDCHLSLSSSCKLEESNHITSDLASSVIVPKVQPSITMPSLHLDVDQNSQSQTFTKMLMHKLKRRKGKRKKRSMVDILAVAKNCTLEDLYRINRILGCGSEKPLEHGSEGNDAENNCESELTNECLDKRLQRDDCEPVTVNALSKKQLVLKFKFSGHKPN</sequence>